<proteinExistence type="predicted"/>
<keyword evidence="2" id="KW-0732">Signal</keyword>
<reference evidence="4" key="1">
    <citation type="submission" date="2025-08" db="UniProtKB">
        <authorList>
            <consortium name="RefSeq"/>
        </authorList>
    </citation>
    <scope>IDENTIFICATION</scope>
</reference>
<evidence type="ECO:0000313" key="4">
    <source>
        <dbReference type="RefSeq" id="XP_026189769.1"/>
    </source>
</evidence>
<feature type="region of interest" description="Disordered" evidence="1">
    <location>
        <begin position="149"/>
        <end position="197"/>
    </location>
</feature>
<feature type="compositionally biased region" description="Polar residues" evidence="1">
    <location>
        <begin position="173"/>
        <end position="197"/>
    </location>
</feature>
<accession>A0A6P6RQD1</accession>
<protein>
    <submittedName>
        <fullName evidence="4">Uncharacterized protein LOC34621465</fullName>
    </submittedName>
</protein>
<evidence type="ECO:0000313" key="3">
    <source>
        <dbReference type="Proteomes" id="UP000515125"/>
    </source>
</evidence>
<sequence>MAGRRFLETAGLKNALLALLLVAPVCFTTGQAASNGSLYYASTASLMNRELQPTIEPDWTSRQWNSVQELSNAMRAYENRRNPINRTSLQQNRPETLMKSSRMSPRERTISQPQPSSMSLPPYAGMNRLSQPGYTDTFHASPAFAENTDYQSVRSPSNTPSMERGSYPPLIARSTNVTTSQLSDMRSGPNRLSRTSPANLSRLPEVVYRDPQTTRISEPGRSTSSYMGIAAEPDRRYSARSLPPTPSAHIPDTGTPPGASLPEAAQMTMENENTEVQGSNSLGRRRIMNPYDLSHIFPDIYQAEQPPSYESMTNQSLALLEMTALNPS</sequence>
<feature type="region of interest" description="Disordered" evidence="1">
    <location>
        <begin position="237"/>
        <end position="256"/>
    </location>
</feature>
<feature type="chain" id="PRO_5027595351" evidence="2">
    <location>
        <begin position="33"/>
        <end position="328"/>
    </location>
</feature>
<keyword evidence="3" id="KW-1185">Reference proteome</keyword>
<evidence type="ECO:0000256" key="2">
    <source>
        <dbReference type="SAM" id="SignalP"/>
    </source>
</evidence>
<gene>
    <name evidence="4" type="primary">LOC34621465</name>
</gene>
<dbReference type="Proteomes" id="UP000515125">
    <property type="component" value="Unplaced"/>
</dbReference>
<feature type="region of interest" description="Disordered" evidence="1">
    <location>
        <begin position="84"/>
        <end position="121"/>
    </location>
</feature>
<name>A0A6P6RQD1_9EIME</name>
<feature type="signal peptide" evidence="2">
    <location>
        <begin position="1"/>
        <end position="32"/>
    </location>
</feature>
<feature type="compositionally biased region" description="Polar residues" evidence="1">
    <location>
        <begin position="149"/>
        <end position="161"/>
    </location>
</feature>
<dbReference type="RefSeq" id="XP_026189769.1">
    <property type="nucleotide sequence ID" value="XM_026333984.1"/>
</dbReference>
<dbReference type="OrthoDB" id="346918at2759"/>
<dbReference type="GeneID" id="34621465"/>
<feature type="compositionally biased region" description="Low complexity" evidence="1">
    <location>
        <begin position="111"/>
        <end position="121"/>
    </location>
</feature>
<evidence type="ECO:0000256" key="1">
    <source>
        <dbReference type="SAM" id="MobiDB-lite"/>
    </source>
</evidence>
<feature type="compositionally biased region" description="Polar residues" evidence="1">
    <location>
        <begin position="84"/>
        <end position="103"/>
    </location>
</feature>
<organism evidence="3 4">
    <name type="scientific">Cyclospora cayetanensis</name>
    <dbReference type="NCBI Taxonomy" id="88456"/>
    <lineage>
        <taxon>Eukaryota</taxon>
        <taxon>Sar</taxon>
        <taxon>Alveolata</taxon>
        <taxon>Apicomplexa</taxon>
        <taxon>Conoidasida</taxon>
        <taxon>Coccidia</taxon>
        <taxon>Eucoccidiorida</taxon>
        <taxon>Eimeriorina</taxon>
        <taxon>Eimeriidae</taxon>
        <taxon>Cyclospora</taxon>
    </lineage>
</organism>
<dbReference type="AlphaFoldDB" id="A0A6P6RQD1"/>